<organism evidence="2">
    <name type="scientific">Oikopleura dioica</name>
    <name type="common">Tunicate</name>
    <dbReference type="NCBI Taxonomy" id="34765"/>
    <lineage>
        <taxon>Eukaryota</taxon>
        <taxon>Metazoa</taxon>
        <taxon>Chordata</taxon>
        <taxon>Tunicata</taxon>
        <taxon>Appendicularia</taxon>
        <taxon>Copelata</taxon>
        <taxon>Oikopleuridae</taxon>
        <taxon>Oikopleura</taxon>
    </lineage>
</organism>
<feature type="compositionally biased region" description="Basic and acidic residues" evidence="1">
    <location>
        <begin position="250"/>
        <end position="259"/>
    </location>
</feature>
<dbReference type="EMBL" id="FN653023">
    <property type="protein sequence ID" value="CBY17841.1"/>
    <property type="molecule type" value="Genomic_DNA"/>
</dbReference>
<feature type="compositionally biased region" description="Polar residues" evidence="1">
    <location>
        <begin position="129"/>
        <end position="138"/>
    </location>
</feature>
<feature type="compositionally biased region" description="Basic residues" evidence="1">
    <location>
        <begin position="157"/>
        <end position="166"/>
    </location>
</feature>
<dbReference type="InParanoid" id="E4X2I8"/>
<feature type="region of interest" description="Disordered" evidence="1">
    <location>
        <begin position="240"/>
        <end position="259"/>
    </location>
</feature>
<gene>
    <name evidence="2" type="ORF">GSOID_T00017463001</name>
</gene>
<evidence type="ECO:0000313" key="2">
    <source>
        <dbReference type="EMBL" id="CBY17841.1"/>
    </source>
</evidence>
<feature type="region of interest" description="Disordered" evidence="1">
    <location>
        <begin position="1"/>
        <end position="52"/>
    </location>
</feature>
<reference evidence="2" key="1">
    <citation type="journal article" date="2010" name="Science">
        <title>Plasticity of animal genome architecture unmasked by rapid evolution of a pelagic tunicate.</title>
        <authorList>
            <person name="Denoeud F."/>
            <person name="Henriet S."/>
            <person name="Mungpakdee S."/>
            <person name="Aury J.M."/>
            <person name="Da Silva C."/>
            <person name="Brinkmann H."/>
            <person name="Mikhaleva J."/>
            <person name="Olsen L.C."/>
            <person name="Jubin C."/>
            <person name="Canestro C."/>
            <person name="Bouquet J.M."/>
            <person name="Danks G."/>
            <person name="Poulain J."/>
            <person name="Campsteijn C."/>
            <person name="Adamski M."/>
            <person name="Cross I."/>
            <person name="Yadetie F."/>
            <person name="Muffato M."/>
            <person name="Louis A."/>
            <person name="Butcher S."/>
            <person name="Tsagkogeorga G."/>
            <person name="Konrad A."/>
            <person name="Singh S."/>
            <person name="Jensen M.F."/>
            <person name="Cong E.H."/>
            <person name="Eikeseth-Otteraa H."/>
            <person name="Noel B."/>
            <person name="Anthouard V."/>
            <person name="Porcel B.M."/>
            <person name="Kachouri-Lafond R."/>
            <person name="Nishino A."/>
            <person name="Ugolini M."/>
            <person name="Chourrout P."/>
            <person name="Nishida H."/>
            <person name="Aasland R."/>
            <person name="Huzurbazar S."/>
            <person name="Westhof E."/>
            <person name="Delsuc F."/>
            <person name="Lehrach H."/>
            <person name="Reinhardt R."/>
            <person name="Weissenbach J."/>
            <person name="Roy S.W."/>
            <person name="Artiguenave F."/>
            <person name="Postlethwait J.H."/>
            <person name="Manak J.R."/>
            <person name="Thompson E.M."/>
            <person name="Jaillon O."/>
            <person name="Du Pasquier L."/>
            <person name="Boudinot P."/>
            <person name="Liberles D.A."/>
            <person name="Volff J.N."/>
            <person name="Philippe H."/>
            <person name="Lenhard B."/>
            <person name="Roest Crollius H."/>
            <person name="Wincker P."/>
            <person name="Chourrout D."/>
        </authorList>
    </citation>
    <scope>NUCLEOTIDE SEQUENCE [LARGE SCALE GENOMIC DNA]</scope>
</reference>
<feature type="compositionally biased region" description="Basic and acidic residues" evidence="1">
    <location>
        <begin position="111"/>
        <end position="120"/>
    </location>
</feature>
<keyword evidence="3" id="KW-1185">Reference proteome</keyword>
<feature type="compositionally biased region" description="Basic and acidic residues" evidence="1">
    <location>
        <begin position="87"/>
        <end position="97"/>
    </location>
</feature>
<evidence type="ECO:0000313" key="3">
    <source>
        <dbReference type="Proteomes" id="UP000001307"/>
    </source>
</evidence>
<feature type="region of interest" description="Disordered" evidence="1">
    <location>
        <begin position="65"/>
        <end position="168"/>
    </location>
</feature>
<accession>E4X2I8</accession>
<sequence length="320" mass="36530">MPAGGAMKRVRPERFVTTSLEIEQANRTRIPSKASSVFDDENSNTTDESDQHSLFAQIKQLDNSLGNYWNVAPERDSLGRRPRKRTDRLQIEEETKSNGDPNSPVKRKPSIKKEVKKEPGDLSDEDSFNESTGLSVHQASDLEDFKEEPKEIQKLTGAKKRKAKTRPKTDLTSLKVRLMLNRHESQLSQTMEKLCGTQTPSELIKDVSKHLMESYNSQPLILKSEKTILCHIKDVDFEEKTKPKPCRSPSPDRDLPISKKAEQELKLSLKKRLADRRILDRDPSSDTSRTLVDAKSRLFAYLSKNFNHDGTRRNSARCEN</sequence>
<dbReference type="Proteomes" id="UP000001307">
    <property type="component" value="Unassembled WGS sequence"/>
</dbReference>
<proteinExistence type="predicted"/>
<name>E4X2I8_OIKDI</name>
<dbReference type="AlphaFoldDB" id="E4X2I8"/>
<protein>
    <submittedName>
        <fullName evidence="2">Uncharacterized protein</fullName>
    </submittedName>
</protein>
<evidence type="ECO:0000256" key="1">
    <source>
        <dbReference type="SAM" id="MobiDB-lite"/>
    </source>
</evidence>
<feature type="compositionally biased region" description="Polar residues" evidence="1">
    <location>
        <begin position="16"/>
        <end position="35"/>
    </location>
</feature>